<feature type="domain" description="CxC2-like cysteine cluster KDZ transposase-associated" evidence="2">
    <location>
        <begin position="130"/>
        <end position="210"/>
    </location>
</feature>
<feature type="compositionally biased region" description="Basic residues" evidence="1">
    <location>
        <begin position="374"/>
        <end position="383"/>
    </location>
</feature>
<dbReference type="EMBL" id="GL377312">
    <property type="protein sequence ID" value="EFI92755.1"/>
    <property type="molecule type" value="Genomic_DNA"/>
</dbReference>
<gene>
    <name evidence="3" type="ORF">SCHCODRAFT_113466</name>
</gene>
<evidence type="ECO:0000313" key="3">
    <source>
        <dbReference type="EMBL" id="EFI92755.1"/>
    </source>
</evidence>
<name>D8QHX0_SCHCM</name>
<dbReference type="InParanoid" id="D8QHX0"/>
<feature type="compositionally biased region" description="Acidic residues" evidence="1">
    <location>
        <begin position="389"/>
        <end position="399"/>
    </location>
</feature>
<organism evidence="4">
    <name type="scientific">Schizophyllum commune (strain H4-8 / FGSC 9210)</name>
    <name type="common">Split gill fungus</name>
    <dbReference type="NCBI Taxonomy" id="578458"/>
    <lineage>
        <taxon>Eukaryota</taxon>
        <taxon>Fungi</taxon>
        <taxon>Dikarya</taxon>
        <taxon>Basidiomycota</taxon>
        <taxon>Agaricomycotina</taxon>
        <taxon>Agaricomycetes</taxon>
        <taxon>Agaricomycetidae</taxon>
        <taxon>Agaricales</taxon>
        <taxon>Schizophyllaceae</taxon>
        <taxon>Schizophyllum</taxon>
    </lineage>
</organism>
<evidence type="ECO:0000259" key="2">
    <source>
        <dbReference type="Pfam" id="PF18803"/>
    </source>
</evidence>
<dbReference type="InterPro" id="IPR041457">
    <property type="entry name" value="CxC2_KDZ-assoc"/>
</dbReference>
<dbReference type="HOGENOM" id="CLU_442230_0_0_1"/>
<feature type="compositionally biased region" description="Basic and acidic residues" evidence="1">
    <location>
        <begin position="604"/>
        <end position="618"/>
    </location>
</feature>
<evidence type="ECO:0000313" key="4">
    <source>
        <dbReference type="Proteomes" id="UP000007431"/>
    </source>
</evidence>
<feature type="compositionally biased region" description="Acidic residues" evidence="1">
    <location>
        <begin position="572"/>
        <end position="584"/>
    </location>
</feature>
<reference evidence="3 4" key="1">
    <citation type="journal article" date="2010" name="Nat. Biotechnol.">
        <title>Genome sequence of the model mushroom Schizophyllum commune.</title>
        <authorList>
            <person name="Ohm R.A."/>
            <person name="de Jong J.F."/>
            <person name="Lugones L.G."/>
            <person name="Aerts A."/>
            <person name="Kothe E."/>
            <person name="Stajich J.E."/>
            <person name="de Vries R.P."/>
            <person name="Record E."/>
            <person name="Levasseur A."/>
            <person name="Baker S.E."/>
            <person name="Bartholomew K.A."/>
            <person name="Coutinho P.M."/>
            <person name="Erdmann S."/>
            <person name="Fowler T.J."/>
            <person name="Gathman A.C."/>
            <person name="Lombard V."/>
            <person name="Henrissat B."/>
            <person name="Knabe N."/>
            <person name="Kuees U."/>
            <person name="Lilly W.W."/>
            <person name="Lindquist E."/>
            <person name="Lucas S."/>
            <person name="Magnuson J.K."/>
            <person name="Piumi F."/>
            <person name="Raudaskoski M."/>
            <person name="Salamov A."/>
            <person name="Schmutz J."/>
            <person name="Schwarze F.W.M.R."/>
            <person name="vanKuyk P.A."/>
            <person name="Horton J.S."/>
            <person name="Grigoriev I.V."/>
            <person name="Woesten H.A.B."/>
        </authorList>
    </citation>
    <scope>NUCLEOTIDE SEQUENCE [LARGE SCALE GENOMIC DNA]</scope>
    <source>
        <strain evidence="4">H4-8 / FGSC 9210</strain>
    </source>
</reference>
<dbReference type="AlphaFoldDB" id="D8QHX0"/>
<feature type="region of interest" description="Disordered" evidence="1">
    <location>
        <begin position="353"/>
        <end position="492"/>
    </location>
</feature>
<dbReference type="Proteomes" id="UP000007431">
    <property type="component" value="Unassembled WGS sequence"/>
</dbReference>
<feature type="compositionally biased region" description="Basic and acidic residues" evidence="1">
    <location>
        <begin position="452"/>
        <end position="480"/>
    </location>
</feature>
<proteinExistence type="predicted"/>
<feature type="compositionally biased region" description="Polar residues" evidence="1">
    <location>
        <begin position="409"/>
        <end position="418"/>
    </location>
</feature>
<feature type="region of interest" description="Disordered" evidence="1">
    <location>
        <begin position="531"/>
        <end position="618"/>
    </location>
</feature>
<protein>
    <recommendedName>
        <fullName evidence="2">CxC2-like cysteine cluster KDZ transposase-associated domain-containing protein</fullName>
    </recommendedName>
</protein>
<sequence>MRAWLHRRAAYEDVLMRRFEPSKHKCQCGAATASYLCETCLGRKRQCRGCILREHASMPFHHIRKHDGRSSTATDLGALGQVIWLGHGGEPCPATLAHVRLPMDERWCDEGEEEEDGDLSDLLRDCDLRQGHRLIIGDVEGIWCRTVYWCTCPTAEDKDIQLLHTGLYPGTEDEPATAFTLTMLDDFLLSQCEGRMSAQGYVQKLRRMANPAFPYRVSRDKTRATILKKKLISLSDAIAQARKMRETGPWAPTAAIQGAMFFLFDCLKASDPESKWYALQEIARPRYVINVVGLDIPTHDATLRAADRDRVPRRANEDLDVLLLQQPQLPADYVAVEAKRCGLGEVKLSGCAPATPAQRSHPGQKAHRNDKNKGVTKRKRAARKVATDSDSDEAEVEEPEPARKRTRSQTKAAASTSKGKGRAKAGPSSARGRRGKKVATPSDVEEEEEEERSQPESEERDVVPPVRFRVDWDRRPRDADGELLPYVETEDDAQMLEEQAEEQERLADEEEQMLRIKEEIRAHNEQRMLAGLGDDDAPEWPVAGSSGLQPGWTHLPDAEDKEDGNAGHPGAEEEEEELEDDDAEPPALPSPKPAAPSRFPTPEWMREGPSGDRPAELL</sequence>
<accession>D8QHX0</accession>
<feature type="non-terminal residue" evidence="3">
    <location>
        <position position="618"/>
    </location>
</feature>
<evidence type="ECO:0000256" key="1">
    <source>
        <dbReference type="SAM" id="MobiDB-lite"/>
    </source>
</evidence>
<keyword evidence="4" id="KW-1185">Reference proteome</keyword>
<dbReference type="Pfam" id="PF18803">
    <property type="entry name" value="CxC2"/>
    <property type="match status" value="1"/>
</dbReference>
<dbReference type="VEuPathDB" id="FungiDB:SCHCODRAFT_02520026"/>